<proteinExistence type="predicted"/>
<dbReference type="STRING" id="398580.Dshi_1433"/>
<dbReference type="HOGENOM" id="CLU_1370289_0_0_5"/>
<keyword evidence="2" id="KW-1185">Reference proteome</keyword>
<evidence type="ECO:0000313" key="1">
    <source>
        <dbReference type="EMBL" id="ABV93175.1"/>
    </source>
</evidence>
<dbReference type="AlphaFoldDB" id="A8LJF3"/>
<sequence>MDVGSARLRDATAGTGSSKACPGGRFGHGQLTVPGCVENLEGAHIVLASFAPVRGMVFCLTLVFLPLSAAAQSGSAGLFFGCVGIVWSGSAQTQAERSDDYQVARRLLDLIVVGRRTQAAFARFLRLLGAKHAEAALATEAALASIRGVSDPICTARWVVANAPEKLAGSWGFRANCQTLFRKVRNWPSCNAGLPRSRR</sequence>
<gene>
    <name evidence="1" type="ordered locus">Dshi_1433</name>
</gene>
<dbReference type="KEGG" id="dsh:Dshi_1433"/>
<dbReference type="Proteomes" id="UP000006833">
    <property type="component" value="Chromosome"/>
</dbReference>
<evidence type="ECO:0000313" key="2">
    <source>
        <dbReference type="Proteomes" id="UP000006833"/>
    </source>
</evidence>
<organism evidence="1 2">
    <name type="scientific">Dinoroseobacter shibae (strain DSM 16493 / NCIMB 14021 / DFL 12)</name>
    <dbReference type="NCBI Taxonomy" id="398580"/>
    <lineage>
        <taxon>Bacteria</taxon>
        <taxon>Pseudomonadati</taxon>
        <taxon>Pseudomonadota</taxon>
        <taxon>Alphaproteobacteria</taxon>
        <taxon>Rhodobacterales</taxon>
        <taxon>Roseobacteraceae</taxon>
        <taxon>Dinoroseobacter</taxon>
    </lineage>
</organism>
<protein>
    <submittedName>
        <fullName evidence="1">Uncharacterized protein</fullName>
    </submittedName>
</protein>
<name>A8LJF3_DINSH</name>
<reference evidence="2" key="1">
    <citation type="journal article" date="2010" name="ISME J.">
        <title>The complete genome sequence of the algal symbiont Dinoroseobacter shibae: a hitchhiker's guide to life in the sea.</title>
        <authorList>
            <person name="Wagner-Dobler I."/>
            <person name="Ballhausen B."/>
            <person name="Berger M."/>
            <person name="Brinkhoff T."/>
            <person name="Buchholz I."/>
            <person name="Bunk B."/>
            <person name="Cypionka H."/>
            <person name="Daniel R."/>
            <person name="Drepper T."/>
            <person name="Gerdts G."/>
            <person name="Hahnke S."/>
            <person name="Han C."/>
            <person name="Jahn D."/>
            <person name="Kalhoefer D."/>
            <person name="Kiss H."/>
            <person name="Klenk H.P."/>
            <person name="Kyrpides N."/>
            <person name="Liebl W."/>
            <person name="Liesegang H."/>
            <person name="Meincke L."/>
            <person name="Pati A."/>
            <person name="Petersen J."/>
            <person name="Piekarski T."/>
            <person name="Pommerenke C."/>
            <person name="Pradella S."/>
            <person name="Pukall R."/>
            <person name="Rabus R."/>
            <person name="Stackebrandt E."/>
            <person name="Thole S."/>
            <person name="Thompson L."/>
            <person name="Tielen P."/>
            <person name="Tomasch J."/>
            <person name="von Jan M."/>
            <person name="Wanphrut N."/>
            <person name="Wichels A."/>
            <person name="Zech H."/>
            <person name="Simon M."/>
        </authorList>
    </citation>
    <scope>NUCLEOTIDE SEQUENCE [LARGE SCALE GENOMIC DNA]</scope>
    <source>
        <strain evidence="2">DSM 16493 / NCIMB 14021 / DFL 12</strain>
    </source>
</reference>
<dbReference type="EMBL" id="CP000830">
    <property type="protein sequence ID" value="ABV93175.1"/>
    <property type="molecule type" value="Genomic_DNA"/>
</dbReference>
<accession>A8LJF3</accession>